<dbReference type="EMBL" id="CM044704">
    <property type="protein sequence ID" value="KAI5666283.1"/>
    <property type="molecule type" value="Genomic_DNA"/>
</dbReference>
<comment type="caution">
    <text evidence="1">The sequence shown here is derived from an EMBL/GenBank/DDBJ whole genome shotgun (WGS) entry which is preliminary data.</text>
</comment>
<dbReference type="Proteomes" id="UP001060085">
    <property type="component" value="Linkage Group LG04"/>
</dbReference>
<evidence type="ECO:0000313" key="2">
    <source>
        <dbReference type="Proteomes" id="UP001060085"/>
    </source>
</evidence>
<organism evidence="1 2">
    <name type="scientific">Catharanthus roseus</name>
    <name type="common">Madagascar periwinkle</name>
    <name type="synonym">Vinca rosea</name>
    <dbReference type="NCBI Taxonomy" id="4058"/>
    <lineage>
        <taxon>Eukaryota</taxon>
        <taxon>Viridiplantae</taxon>
        <taxon>Streptophyta</taxon>
        <taxon>Embryophyta</taxon>
        <taxon>Tracheophyta</taxon>
        <taxon>Spermatophyta</taxon>
        <taxon>Magnoliopsida</taxon>
        <taxon>eudicotyledons</taxon>
        <taxon>Gunneridae</taxon>
        <taxon>Pentapetalae</taxon>
        <taxon>asterids</taxon>
        <taxon>lamiids</taxon>
        <taxon>Gentianales</taxon>
        <taxon>Apocynaceae</taxon>
        <taxon>Rauvolfioideae</taxon>
        <taxon>Vinceae</taxon>
        <taxon>Catharanthinae</taxon>
        <taxon>Catharanthus</taxon>
    </lineage>
</organism>
<gene>
    <name evidence="1" type="ORF">M9H77_16136</name>
</gene>
<proteinExistence type="predicted"/>
<keyword evidence="2" id="KW-1185">Reference proteome</keyword>
<accession>A0ACC0AZ46</accession>
<sequence length="315" mass="34670">MKKMNMVEPNYLDGFLDAAPDDKGFPEDGPLDILDFLDFPMESLEDDTGGDWDASKSHCLGPIPTDAMLGLPPVPQDNVGNVFPHPQPNAPVGGAGETQESGSFQAHSPVSVLDSSGSSSVRKSLNIKSDIVIPVRTRSKRARPSNLNPWFVMPPISSARKMIRSRKTKEKKKRVSPVSLVKNADEPFQPSEEELLNVSADAAEKNGSQQRSVAMKKCTHCEVTKTPQWREGPMGPKTLCNACGVRYRSGRLFPEYRPAASPTFVPTIHSNSHKKVIEMRKKATVQEEMAVHDEVPVSPPPEFVPMSSSLFDFIY</sequence>
<protein>
    <submittedName>
        <fullName evidence="1">Uncharacterized protein</fullName>
    </submittedName>
</protein>
<name>A0ACC0AZ46_CATRO</name>
<reference evidence="2" key="1">
    <citation type="journal article" date="2023" name="Nat. Plants">
        <title>Single-cell RNA sequencing provides a high-resolution roadmap for understanding the multicellular compartmentation of specialized metabolism.</title>
        <authorList>
            <person name="Sun S."/>
            <person name="Shen X."/>
            <person name="Li Y."/>
            <person name="Li Y."/>
            <person name="Wang S."/>
            <person name="Li R."/>
            <person name="Zhang H."/>
            <person name="Shen G."/>
            <person name="Guo B."/>
            <person name="Wei J."/>
            <person name="Xu J."/>
            <person name="St-Pierre B."/>
            <person name="Chen S."/>
            <person name="Sun C."/>
        </authorList>
    </citation>
    <scope>NUCLEOTIDE SEQUENCE [LARGE SCALE GENOMIC DNA]</scope>
</reference>
<evidence type="ECO:0000313" key="1">
    <source>
        <dbReference type="EMBL" id="KAI5666283.1"/>
    </source>
</evidence>